<gene>
    <name evidence="2" type="ORF">FOH10_10900</name>
</gene>
<dbReference type="RefSeq" id="WP_039813920.1">
    <property type="nucleotide sequence ID" value="NZ_CP041695.1"/>
</dbReference>
<dbReference type="OrthoDB" id="4507562at2"/>
<organism evidence="2 3">
    <name type="scientific">Nocardia otitidiscaviarum</name>
    <dbReference type="NCBI Taxonomy" id="1823"/>
    <lineage>
        <taxon>Bacteria</taxon>
        <taxon>Bacillati</taxon>
        <taxon>Actinomycetota</taxon>
        <taxon>Actinomycetes</taxon>
        <taxon>Mycobacteriales</taxon>
        <taxon>Nocardiaceae</taxon>
        <taxon>Nocardia</taxon>
    </lineage>
</organism>
<evidence type="ECO:0000313" key="3">
    <source>
        <dbReference type="Proteomes" id="UP000317039"/>
    </source>
</evidence>
<sequence length="328" mass="36723">MGEDRWDGLLRSMPHFLEEEDLESGLDWNPRFLQLRDENTGRCVHFAQQGCAIEVLLPVPDDAAAAEHLLTVLRDQPDGLWEPCPLPLESDATQPNPELRAVERVWRRPELARAWHTGWRRGEAVEARRRVAASVVAVLDAGLAMAPRRLRCATWSLDAPGTDSYGLPAERPTARAAAPACDDWADFTVRLAWALTTLPWDSVLSLSTPHPGPDPCFVQFLHGRRLHNEASGWDVAGLGAGEFDRRMTALGWTFAPQSGALIWEGPEAHTGYHPRLAGIPHRTVATFRDVFAVHHPQDLVFRAFRNGSRDDPDLRYLDRELGVPRDVR</sequence>
<dbReference type="AlphaFoldDB" id="A0A516NJT5"/>
<evidence type="ECO:0000259" key="1">
    <source>
        <dbReference type="Pfam" id="PF22552"/>
    </source>
</evidence>
<dbReference type="EMBL" id="CP041695">
    <property type="protein sequence ID" value="QDP79160.1"/>
    <property type="molecule type" value="Genomic_DNA"/>
</dbReference>
<name>A0A516NJT5_9NOCA</name>
<evidence type="ECO:0000313" key="2">
    <source>
        <dbReference type="EMBL" id="QDP79160.1"/>
    </source>
</evidence>
<dbReference type="InterPro" id="IPR054344">
    <property type="entry name" value="TY-Chap_N"/>
</dbReference>
<reference evidence="2 3" key="1">
    <citation type="submission" date="2019-07" db="EMBL/GenBank/DDBJ databases">
        <title>Complete Genome Sequence and Methylome Analysis of Nocardia otitidis-caviarum NEB252.</title>
        <authorList>
            <person name="Fomenkov A."/>
            <person name="Anton B.P."/>
            <person name="Vincze T."/>
            <person name="Roberts R.J."/>
        </authorList>
    </citation>
    <scope>NUCLEOTIDE SEQUENCE [LARGE SCALE GENOMIC DNA]</scope>
    <source>
        <strain evidence="2 3">NEB252</strain>
    </source>
</reference>
<proteinExistence type="predicted"/>
<accession>A0A516NJT5</accession>
<dbReference type="Pfam" id="PF22552">
    <property type="entry name" value="TY-Chap3"/>
    <property type="match status" value="1"/>
</dbReference>
<protein>
    <recommendedName>
        <fullName evidence="1">TY-Chap N-terminal domain-containing protein</fullName>
    </recommendedName>
</protein>
<feature type="domain" description="TY-Chap N-terminal" evidence="1">
    <location>
        <begin position="182"/>
        <end position="299"/>
    </location>
</feature>
<dbReference type="KEGG" id="nod:FOH10_10900"/>
<dbReference type="Proteomes" id="UP000317039">
    <property type="component" value="Chromosome"/>
</dbReference>
<dbReference type="GeneID" id="80332893"/>